<feature type="transmembrane region" description="Helical" evidence="5">
    <location>
        <begin position="167"/>
        <end position="184"/>
    </location>
</feature>
<organism evidence="6 7">
    <name type="scientific">Roseovarius indicus</name>
    <dbReference type="NCBI Taxonomy" id="540747"/>
    <lineage>
        <taxon>Bacteria</taxon>
        <taxon>Pseudomonadati</taxon>
        <taxon>Pseudomonadota</taxon>
        <taxon>Alphaproteobacteria</taxon>
        <taxon>Rhodobacterales</taxon>
        <taxon>Roseobacteraceae</taxon>
        <taxon>Roseovarius</taxon>
    </lineage>
</organism>
<accession>A0A5P3AI73</accession>
<sequence>MGLIGHMHIYLPIAGVAVNIFLLLGLGGLIGVLSGMFGVGGGFLLTPLLFFIGIPPTVAVATGAAQIVAASFSGVLAHLRRKTVDLQMGTILLVGGLFGAALGVLLFNYLKAVGQVDLLVRLCYVVFLGIIGVLMFFESLRALRRSKSGARAVRKKHTWVQKLPFKMRFRTSGLYISAIPPLLVGVSVGVLAAVMGVGGGFIMVPAMIYILGMPTKVVVGTSLFQIIFVTAFTTMLHATTNQTVDVVLAVMLLLGGVIGAQVGTMIGTRMKAEQLRVLLALLVVGVCFKLALDLLLVPTDLYNLTPVKNM</sequence>
<dbReference type="InterPro" id="IPR002781">
    <property type="entry name" value="TM_pro_TauE-like"/>
</dbReference>
<dbReference type="PANTHER" id="PTHR43701:SF12">
    <property type="entry name" value="MEMBRANE TRANSPORTER PROTEIN YTNM-RELATED"/>
    <property type="match status" value="1"/>
</dbReference>
<feature type="transmembrane region" description="Helical" evidence="5">
    <location>
        <begin position="190"/>
        <end position="211"/>
    </location>
</feature>
<evidence type="ECO:0000256" key="5">
    <source>
        <dbReference type="RuleBase" id="RU363041"/>
    </source>
</evidence>
<feature type="transmembrane region" description="Helical" evidence="5">
    <location>
        <begin position="58"/>
        <end position="79"/>
    </location>
</feature>
<dbReference type="PANTHER" id="PTHR43701">
    <property type="entry name" value="MEMBRANE TRANSPORTER PROTEIN MJ0441-RELATED"/>
    <property type="match status" value="1"/>
</dbReference>
<dbReference type="InterPro" id="IPR051598">
    <property type="entry name" value="TSUP/Inactive_protease-like"/>
</dbReference>
<evidence type="ECO:0000256" key="4">
    <source>
        <dbReference type="ARBA" id="ARBA00023136"/>
    </source>
</evidence>
<feature type="transmembrane region" description="Helical" evidence="5">
    <location>
        <begin position="278"/>
        <end position="297"/>
    </location>
</feature>
<dbReference type="AlphaFoldDB" id="A0A5P3AI73"/>
<reference evidence="6 7" key="1">
    <citation type="submission" date="2018-08" db="EMBL/GenBank/DDBJ databases">
        <title>Genetic Globetrotter - A new plasmid hitch-hiking vast phylogenetic and geographic distances.</title>
        <authorList>
            <person name="Vollmers J."/>
            <person name="Petersen J."/>
        </authorList>
    </citation>
    <scope>NUCLEOTIDE SEQUENCE [LARGE SCALE GENOMIC DNA]</scope>
    <source>
        <strain evidence="6 7">DSM 26383</strain>
    </source>
</reference>
<dbReference type="Proteomes" id="UP000325785">
    <property type="component" value="Chromosome"/>
</dbReference>
<feature type="transmembrane region" description="Helical" evidence="5">
    <location>
        <begin position="218"/>
        <end position="240"/>
    </location>
</feature>
<dbReference type="Pfam" id="PF01925">
    <property type="entry name" value="TauE"/>
    <property type="match status" value="1"/>
</dbReference>
<keyword evidence="4 5" id="KW-0472">Membrane</keyword>
<comment type="caution">
    <text evidence="5">Lacks conserved residue(s) required for the propagation of feature annotation.</text>
</comment>
<gene>
    <name evidence="6" type="ORF">RIdsm_04889</name>
</gene>
<feature type="transmembrane region" description="Helical" evidence="5">
    <location>
        <begin position="6"/>
        <end position="26"/>
    </location>
</feature>
<keyword evidence="2 5" id="KW-0812">Transmembrane</keyword>
<dbReference type="KEGG" id="rid:RIdsm_04889"/>
<feature type="transmembrane region" description="Helical" evidence="5">
    <location>
        <begin position="33"/>
        <end position="52"/>
    </location>
</feature>
<evidence type="ECO:0000313" key="7">
    <source>
        <dbReference type="Proteomes" id="UP000325785"/>
    </source>
</evidence>
<name>A0A5P3AI73_9RHOB</name>
<evidence type="ECO:0000256" key="2">
    <source>
        <dbReference type="ARBA" id="ARBA00022692"/>
    </source>
</evidence>
<keyword evidence="5" id="KW-1003">Cell membrane</keyword>
<proteinExistence type="inferred from homology"/>
<comment type="subcellular location">
    <subcellularLocation>
        <location evidence="5">Cell membrane</location>
        <topology evidence="5">Multi-pass membrane protein</topology>
    </subcellularLocation>
    <subcellularLocation>
        <location evidence="1">Membrane</location>
        <topology evidence="1">Multi-pass membrane protein</topology>
    </subcellularLocation>
</comment>
<dbReference type="GO" id="GO:0005886">
    <property type="term" value="C:plasma membrane"/>
    <property type="evidence" value="ECO:0007669"/>
    <property type="project" value="UniProtKB-SubCell"/>
</dbReference>
<evidence type="ECO:0000256" key="1">
    <source>
        <dbReference type="ARBA" id="ARBA00004141"/>
    </source>
</evidence>
<feature type="transmembrane region" description="Helical" evidence="5">
    <location>
        <begin position="246"/>
        <end position="266"/>
    </location>
</feature>
<evidence type="ECO:0000256" key="3">
    <source>
        <dbReference type="ARBA" id="ARBA00022989"/>
    </source>
</evidence>
<evidence type="ECO:0000313" key="6">
    <source>
        <dbReference type="EMBL" id="QEW29047.1"/>
    </source>
</evidence>
<comment type="similarity">
    <text evidence="5">Belongs to the 4-toluene sulfonate uptake permease (TSUP) (TC 2.A.102) family.</text>
</comment>
<feature type="transmembrane region" description="Helical" evidence="5">
    <location>
        <begin position="91"/>
        <end position="112"/>
    </location>
</feature>
<dbReference type="EMBL" id="CP031598">
    <property type="protein sequence ID" value="QEW29047.1"/>
    <property type="molecule type" value="Genomic_DNA"/>
</dbReference>
<protein>
    <recommendedName>
        <fullName evidence="5">Probable membrane transporter protein</fullName>
    </recommendedName>
</protein>
<feature type="transmembrane region" description="Helical" evidence="5">
    <location>
        <begin position="118"/>
        <end position="137"/>
    </location>
</feature>
<keyword evidence="3 5" id="KW-1133">Transmembrane helix</keyword>